<dbReference type="EMBL" id="OZ023702">
    <property type="protein sequence ID" value="CAK9858759.1"/>
    <property type="molecule type" value="Genomic_DNA"/>
</dbReference>
<dbReference type="Proteomes" id="UP001497522">
    <property type="component" value="Chromosome 1"/>
</dbReference>
<dbReference type="Pfam" id="PF14432">
    <property type="entry name" value="DYW_deaminase"/>
    <property type="match status" value="1"/>
</dbReference>
<reference evidence="2 3" key="1">
    <citation type="submission" date="2024-03" db="EMBL/GenBank/DDBJ databases">
        <authorList>
            <consortium name="ELIXIR-Norway"/>
            <consortium name="Elixir Norway"/>
        </authorList>
    </citation>
    <scope>NUCLEOTIDE SEQUENCE [LARGE SCALE GENOMIC DNA]</scope>
</reference>
<organism evidence="2 3">
    <name type="scientific">Sphagnum jensenii</name>
    <dbReference type="NCBI Taxonomy" id="128206"/>
    <lineage>
        <taxon>Eukaryota</taxon>
        <taxon>Viridiplantae</taxon>
        <taxon>Streptophyta</taxon>
        <taxon>Embryophyta</taxon>
        <taxon>Bryophyta</taxon>
        <taxon>Sphagnophytina</taxon>
        <taxon>Sphagnopsida</taxon>
        <taxon>Sphagnales</taxon>
        <taxon>Sphagnaceae</taxon>
        <taxon>Sphagnum</taxon>
    </lineage>
</organism>
<evidence type="ECO:0000313" key="2">
    <source>
        <dbReference type="EMBL" id="CAK9858759.1"/>
    </source>
</evidence>
<evidence type="ECO:0000259" key="1">
    <source>
        <dbReference type="Pfam" id="PF14432"/>
    </source>
</evidence>
<evidence type="ECO:0000313" key="3">
    <source>
        <dbReference type="Proteomes" id="UP001497522"/>
    </source>
</evidence>
<dbReference type="InterPro" id="IPR032867">
    <property type="entry name" value="DYW_dom"/>
</dbReference>
<proteinExistence type="predicted"/>
<gene>
    <name evidence="2" type="ORF">CSSPJE1EN2_LOCUS1754</name>
</gene>
<protein>
    <recommendedName>
        <fullName evidence="1">DYW domain-containing protein</fullName>
    </recommendedName>
</protein>
<sequence length="102" mass="11885">MVVTEEGRGMVRKLLYILNRSVKKSYNQMISLLFVFCQPVVMQEEEKAFHLCRNSLKLAIAFGLINTAPVGRAIMVRHANHFHHFEDSACSCMDYWCLFRLM</sequence>
<name>A0ABP1A898_9BRYO</name>
<keyword evidence="3" id="KW-1185">Reference proteome</keyword>
<accession>A0ABP1A898</accession>
<feature type="domain" description="DYW" evidence="1">
    <location>
        <begin position="71"/>
        <end position="96"/>
    </location>
</feature>